<evidence type="ECO:0000313" key="5">
    <source>
        <dbReference type="Proteomes" id="UP000479710"/>
    </source>
</evidence>
<feature type="compositionally biased region" description="Pro residues" evidence="2">
    <location>
        <begin position="202"/>
        <end position="232"/>
    </location>
</feature>
<proteinExistence type="predicted"/>
<feature type="non-terminal residue" evidence="4">
    <location>
        <position position="266"/>
    </location>
</feature>
<protein>
    <recommendedName>
        <fullName evidence="3">C2 tensin-type domain-containing protein</fullName>
    </recommendedName>
</protein>
<evidence type="ECO:0000256" key="2">
    <source>
        <dbReference type="SAM" id="MobiDB-lite"/>
    </source>
</evidence>
<comment type="caution">
    <text evidence="4">The sequence shown here is derived from an EMBL/GenBank/DDBJ whole genome shotgun (WGS) entry which is preliminary data.</text>
</comment>
<organism evidence="4 5">
    <name type="scientific">Oryza meyeriana var. granulata</name>
    <dbReference type="NCBI Taxonomy" id="110450"/>
    <lineage>
        <taxon>Eukaryota</taxon>
        <taxon>Viridiplantae</taxon>
        <taxon>Streptophyta</taxon>
        <taxon>Embryophyta</taxon>
        <taxon>Tracheophyta</taxon>
        <taxon>Spermatophyta</taxon>
        <taxon>Magnoliopsida</taxon>
        <taxon>Liliopsida</taxon>
        <taxon>Poales</taxon>
        <taxon>Poaceae</taxon>
        <taxon>BOP clade</taxon>
        <taxon>Oryzoideae</taxon>
        <taxon>Oryzeae</taxon>
        <taxon>Oryzinae</taxon>
        <taxon>Oryza</taxon>
        <taxon>Oryza meyeriana</taxon>
    </lineage>
</organism>
<evidence type="ECO:0000313" key="4">
    <source>
        <dbReference type="EMBL" id="KAF0899734.1"/>
    </source>
</evidence>
<dbReference type="AlphaFoldDB" id="A0A6G1CJ06"/>
<dbReference type="InterPro" id="IPR014020">
    <property type="entry name" value="Tensin_C2-dom"/>
</dbReference>
<sequence length="266" mass="28161">MALLRRLFHRKPPDRLLEIADRVYVFDCCFSTETMEQFEYKNYLDNIVLQLREQFADSSLMSHILPLKFEDIDVSWDAEQRFNKNFKAEVVFSEFDGESDASTEGIFDYDDEVEVGSTDEFFEAEEIFSNPDSQEGQRDADILSTASTESGATPLPPPPGGYGELPPPPPPRVGVRAPPPPPPPRGIGQVPLSPPVGGLGGPPAPPPPAGFRGGAPPPNGHGGVAPPPPPPRGHGGVGGPPPPPGAPAPPMLPGVPGGPPPPPGGR</sequence>
<reference evidence="4 5" key="1">
    <citation type="submission" date="2019-11" db="EMBL/GenBank/DDBJ databases">
        <title>Whole genome sequence of Oryza granulata.</title>
        <authorList>
            <person name="Li W."/>
        </authorList>
    </citation>
    <scope>NUCLEOTIDE SEQUENCE [LARGE SCALE GENOMIC DNA]</scope>
    <source>
        <strain evidence="5">cv. Menghai</strain>
        <tissue evidence="4">Leaf</tissue>
    </source>
</reference>
<gene>
    <name evidence="4" type="ORF">E2562_022580</name>
</gene>
<keyword evidence="1" id="KW-0378">Hydrolase</keyword>
<dbReference type="InterPro" id="IPR051144">
    <property type="entry name" value="Formin_homology_domain"/>
</dbReference>
<dbReference type="PROSITE" id="PS51182">
    <property type="entry name" value="C2_TENSIN"/>
    <property type="match status" value="1"/>
</dbReference>
<dbReference type="PANTHER" id="PTHR45733">
    <property type="entry name" value="FORMIN-J"/>
    <property type="match status" value="1"/>
</dbReference>
<name>A0A6G1CJ06_9ORYZ</name>
<keyword evidence="1" id="KW-0904">Protein phosphatase</keyword>
<keyword evidence="5" id="KW-1185">Reference proteome</keyword>
<accession>A0A6G1CJ06</accession>
<feature type="compositionally biased region" description="Pro residues" evidence="2">
    <location>
        <begin position="239"/>
        <end position="266"/>
    </location>
</feature>
<feature type="compositionally biased region" description="Pro residues" evidence="2">
    <location>
        <begin position="154"/>
        <end position="185"/>
    </location>
</feature>
<feature type="region of interest" description="Disordered" evidence="2">
    <location>
        <begin position="147"/>
        <end position="266"/>
    </location>
</feature>
<feature type="domain" description="C2 tensin-type" evidence="3">
    <location>
        <begin position="1"/>
        <end position="95"/>
    </location>
</feature>
<evidence type="ECO:0000259" key="3">
    <source>
        <dbReference type="PROSITE" id="PS51182"/>
    </source>
</evidence>
<dbReference type="PANTHER" id="PTHR45733:SF9">
    <property type="entry name" value="FORMIN-LIKE PROTEIN 12"/>
    <property type="match status" value="1"/>
</dbReference>
<dbReference type="GO" id="GO:0004721">
    <property type="term" value="F:phosphoprotein phosphatase activity"/>
    <property type="evidence" value="ECO:0007669"/>
    <property type="project" value="UniProtKB-KW"/>
</dbReference>
<evidence type="ECO:0000256" key="1">
    <source>
        <dbReference type="ARBA" id="ARBA00022912"/>
    </source>
</evidence>
<dbReference type="Proteomes" id="UP000479710">
    <property type="component" value="Unassembled WGS sequence"/>
</dbReference>
<dbReference type="OrthoDB" id="1668162at2759"/>
<dbReference type="EMBL" id="SPHZ02000009">
    <property type="protein sequence ID" value="KAF0899734.1"/>
    <property type="molecule type" value="Genomic_DNA"/>
</dbReference>